<evidence type="ECO:0000256" key="1">
    <source>
        <dbReference type="SAM" id="MobiDB-lite"/>
    </source>
</evidence>
<dbReference type="SUPFAM" id="SSF48452">
    <property type="entry name" value="TPR-like"/>
    <property type="match status" value="1"/>
</dbReference>
<keyword evidence="2" id="KW-0472">Membrane</keyword>
<dbReference type="EMBL" id="CM035426">
    <property type="protein sequence ID" value="KAH7315175.1"/>
    <property type="molecule type" value="Genomic_DNA"/>
</dbReference>
<accession>A0A8T2S931</accession>
<keyword evidence="4" id="KW-1185">Reference proteome</keyword>
<reference evidence="3" key="1">
    <citation type="submission" date="2021-08" db="EMBL/GenBank/DDBJ databases">
        <title>WGS assembly of Ceratopteris richardii.</title>
        <authorList>
            <person name="Marchant D.B."/>
            <person name="Chen G."/>
            <person name="Jenkins J."/>
            <person name="Shu S."/>
            <person name="Leebens-Mack J."/>
            <person name="Grimwood J."/>
            <person name="Schmutz J."/>
            <person name="Soltis P."/>
            <person name="Soltis D."/>
            <person name="Chen Z.-H."/>
        </authorList>
    </citation>
    <scope>NUCLEOTIDE SEQUENCE</scope>
    <source>
        <strain evidence="3">Whitten #5841</strain>
        <tissue evidence="3">Leaf</tissue>
    </source>
</reference>
<name>A0A8T2S931_CERRI</name>
<dbReference type="PANTHER" id="PTHR36761:SF2">
    <property type="entry name" value="ORF03 PROTEIN"/>
    <property type="match status" value="1"/>
</dbReference>
<protein>
    <submittedName>
        <fullName evidence="3">Uncharacterized protein</fullName>
    </submittedName>
</protein>
<feature type="region of interest" description="Disordered" evidence="1">
    <location>
        <begin position="130"/>
        <end position="162"/>
    </location>
</feature>
<dbReference type="InterPro" id="IPR011990">
    <property type="entry name" value="TPR-like_helical_dom_sf"/>
</dbReference>
<sequence>MANVNVSLPTGSKGSSYLTLTRADAQHGGRCLCMTAGSGGARGVRVTTAADRRRRRSSRLRSFPSCAALLCAHGRIDGGRINRSTRPLVSVRASISPDSPEEENFWEQEEGKKKLGEIEDMKQLISEANKLKENPPPPQEAEQQQDTSGSPSNEASRDPERSRKLMEELAKRAKEQAERRQQAEKMLQMGQKAYGRGMYDKAVELLEAALTNIPGTSHLGGEVQVWLAMAYEADGKHSQCIALYKALESSHPSSSIRRQAKDLRYILEAPKLKISKEEMVSIPLIDDNYNDTRTWSKMYKERKKKTIKKGSTRDYMDDWLVWKRPRWERSPYFWVAFTLWLTLIGVALMFQD</sequence>
<comment type="caution">
    <text evidence="3">The sequence shown here is derived from an EMBL/GenBank/DDBJ whole genome shotgun (WGS) entry which is preliminary data.</text>
</comment>
<dbReference type="OMA" id="CAHGRID"/>
<dbReference type="AlphaFoldDB" id="A0A8T2S931"/>
<gene>
    <name evidence="3" type="ORF">KP509_21G037700</name>
</gene>
<dbReference type="OrthoDB" id="2019920at2759"/>
<evidence type="ECO:0000313" key="4">
    <source>
        <dbReference type="Proteomes" id="UP000825935"/>
    </source>
</evidence>
<dbReference type="GO" id="GO:0009535">
    <property type="term" value="C:chloroplast thylakoid membrane"/>
    <property type="evidence" value="ECO:0007669"/>
    <property type="project" value="TreeGrafter"/>
</dbReference>
<proteinExistence type="predicted"/>
<feature type="compositionally biased region" description="Acidic residues" evidence="1">
    <location>
        <begin position="99"/>
        <end position="108"/>
    </location>
</feature>
<dbReference type="PANTHER" id="PTHR36761">
    <property type="entry name" value="ORF03 PROTEIN"/>
    <property type="match status" value="1"/>
</dbReference>
<feature type="transmembrane region" description="Helical" evidence="2">
    <location>
        <begin position="332"/>
        <end position="350"/>
    </location>
</feature>
<dbReference type="Proteomes" id="UP000825935">
    <property type="component" value="Chromosome 21"/>
</dbReference>
<feature type="region of interest" description="Disordered" evidence="1">
    <location>
        <begin position="93"/>
        <end position="113"/>
    </location>
</feature>
<keyword evidence="2" id="KW-1133">Transmembrane helix</keyword>
<keyword evidence="2" id="KW-0812">Transmembrane</keyword>
<evidence type="ECO:0000313" key="3">
    <source>
        <dbReference type="EMBL" id="KAH7315175.1"/>
    </source>
</evidence>
<dbReference type="Gene3D" id="1.25.40.10">
    <property type="entry name" value="Tetratricopeptide repeat domain"/>
    <property type="match status" value="1"/>
</dbReference>
<evidence type="ECO:0000256" key="2">
    <source>
        <dbReference type="SAM" id="Phobius"/>
    </source>
</evidence>
<organism evidence="3 4">
    <name type="scientific">Ceratopteris richardii</name>
    <name type="common">Triangle waterfern</name>
    <dbReference type="NCBI Taxonomy" id="49495"/>
    <lineage>
        <taxon>Eukaryota</taxon>
        <taxon>Viridiplantae</taxon>
        <taxon>Streptophyta</taxon>
        <taxon>Embryophyta</taxon>
        <taxon>Tracheophyta</taxon>
        <taxon>Polypodiopsida</taxon>
        <taxon>Polypodiidae</taxon>
        <taxon>Polypodiales</taxon>
        <taxon>Pteridineae</taxon>
        <taxon>Pteridaceae</taxon>
        <taxon>Parkerioideae</taxon>
        <taxon>Ceratopteris</taxon>
    </lineage>
</organism>